<name>A0A4U5M4J6_POPAL</name>
<dbReference type="PANTHER" id="PTHR34780">
    <property type="entry name" value="OS08G0427800 PROTEIN"/>
    <property type="match status" value="1"/>
</dbReference>
<organism evidence="1">
    <name type="scientific">Populus alba</name>
    <name type="common">White poplar</name>
    <dbReference type="NCBI Taxonomy" id="43335"/>
    <lineage>
        <taxon>Eukaryota</taxon>
        <taxon>Viridiplantae</taxon>
        <taxon>Streptophyta</taxon>
        <taxon>Embryophyta</taxon>
        <taxon>Tracheophyta</taxon>
        <taxon>Spermatophyta</taxon>
        <taxon>Magnoliopsida</taxon>
        <taxon>eudicotyledons</taxon>
        <taxon>Gunneridae</taxon>
        <taxon>Pentapetalae</taxon>
        <taxon>rosids</taxon>
        <taxon>fabids</taxon>
        <taxon>Malpighiales</taxon>
        <taxon>Salicaceae</taxon>
        <taxon>Saliceae</taxon>
        <taxon>Populus</taxon>
    </lineage>
</organism>
<gene>
    <name evidence="1" type="ORF">D5086_0000321410</name>
</gene>
<dbReference type="STRING" id="43335.A0A4U5M4J6"/>
<accession>A0A4U5M4J6</accession>
<evidence type="ECO:0000313" key="1">
    <source>
        <dbReference type="EMBL" id="TKR63756.1"/>
    </source>
</evidence>
<proteinExistence type="predicted"/>
<dbReference type="PANTHER" id="PTHR34780:SF2">
    <property type="entry name" value="GENOME ASSEMBLY, CHROMOSOME: A02"/>
    <property type="match status" value="1"/>
</dbReference>
<protein>
    <submittedName>
        <fullName evidence="1">Uncharacterized protein</fullName>
    </submittedName>
</protein>
<dbReference type="EMBL" id="RCHU01001263">
    <property type="protein sequence ID" value="TKR63756.1"/>
    <property type="molecule type" value="Genomic_DNA"/>
</dbReference>
<sequence length="144" mass="16244">MENSNNSRGRDGDGDRGCVGFPAHSQVIKIRQEFEKIKHTSPQQLEKRGVISCRIYRQRSRSPLGLAERPISIVFKTGQIIGLPNRYPFSLLRSISQIFLIKALVKPVSSLYEKGRGKALPNLLLETFTIHQTPEQKAFAVFPP</sequence>
<comment type="caution">
    <text evidence="1">The sequence shown here is derived from an EMBL/GenBank/DDBJ whole genome shotgun (WGS) entry which is preliminary data.</text>
</comment>
<dbReference type="AlphaFoldDB" id="A0A4U5M4J6"/>
<reference evidence="1" key="1">
    <citation type="submission" date="2018-10" db="EMBL/GenBank/DDBJ databases">
        <title>Population genomic analysis revealed the cold adaptation of white poplar.</title>
        <authorList>
            <person name="Liu Y.-J."/>
        </authorList>
    </citation>
    <scope>NUCLEOTIDE SEQUENCE [LARGE SCALE GENOMIC DNA]</scope>
    <source>
        <strain evidence="1">PAL-ZL1</strain>
    </source>
</reference>